<dbReference type="PANTHER" id="PTHR30146:SF148">
    <property type="entry name" value="HTH-TYPE TRANSCRIPTIONAL REPRESSOR PURR-RELATED"/>
    <property type="match status" value="1"/>
</dbReference>
<sequence>MSEMASRRREVTVSDVAREAGVGKATAARALGGYGAVSEAVRDRVMAAAERLEYRPNELARSMNTGKSKTIGVIVGDIENGYFGLAMRGISDAAKAAGYDVILINTSENVEAEIDAVRVLLDKRVDGVIVAPASSFETDHLHDVHASGRPMVLLDRHVDGLDVPSVGVDIAVAAQDAAASLLAAGHRRIAFVTALASDESWAPGQPLAVSSVTDRLAGIQAALTASDVEPDTLLVRFGAIGMPAVTAIIDELLALPQPPTAILASDSVIALDMLRVLRSRGIELPRDLSFVMFDDFPWTELVAPPLSVVSQPIYDVGLAAGRKLVRLLAGASGEEAELLAARFIERGSVGVVG</sequence>
<dbReference type="KEGG" id="mlv:CVS47_02169"/>
<keyword evidence="4" id="KW-0804">Transcription</keyword>
<keyword evidence="1" id="KW-0678">Repressor</keyword>
<evidence type="ECO:0000256" key="1">
    <source>
        <dbReference type="ARBA" id="ARBA00022491"/>
    </source>
</evidence>
<feature type="domain" description="HTH lacI-type" evidence="5">
    <location>
        <begin position="11"/>
        <end position="65"/>
    </location>
</feature>
<keyword evidence="3" id="KW-0238">DNA-binding</keyword>
<dbReference type="PROSITE" id="PS50932">
    <property type="entry name" value="HTH_LACI_2"/>
    <property type="match status" value="1"/>
</dbReference>
<dbReference type="GO" id="GO:0003700">
    <property type="term" value="F:DNA-binding transcription factor activity"/>
    <property type="evidence" value="ECO:0007669"/>
    <property type="project" value="TreeGrafter"/>
</dbReference>
<keyword evidence="2" id="KW-0805">Transcription regulation</keyword>
<evidence type="ECO:0000313" key="6">
    <source>
        <dbReference type="EMBL" id="AZS37532.1"/>
    </source>
</evidence>
<dbReference type="AlphaFoldDB" id="A0A3Q9IZ28"/>
<evidence type="ECO:0000256" key="3">
    <source>
        <dbReference type="ARBA" id="ARBA00023125"/>
    </source>
</evidence>
<dbReference type="SUPFAM" id="SSF53822">
    <property type="entry name" value="Periplasmic binding protein-like I"/>
    <property type="match status" value="1"/>
</dbReference>
<dbReference type="Pfam" id="PF00356">
    <property type="entry name" value="LacI"/>
    <property type="match status" value="1"/>
</dbReference>
<dbReference type="CDD" id="cd06267">
    <property type="entry name" value="PBP1_LacI_sugar_binding-like"/>
    <property type="match status" value="1"/>
</dbReference>
<evidence type="ECO:0000256" key="2">
    <source>
        <dbReference type="ARBA" id="ARBA00023015"/>
    </source>
</evidence>
<dbReference type="OrthoDB" id="37081at2"/>
<dbReference type="InterPro" id="IPR028082">
    <property type="entry name" value="Peripla_BP_I"/>
</dbReference>
<dbReference type="InterPro" id="IPR001761">
    <property type="entry name" value="Peripla_BP/Lac1_sug-bd_dom"/>
</dbReference>
<dbReference type="CDD" id="cd01392">
    <property type="entry name" value="HTH_LacI"/>
    <property type="match status" value="1"/>
</dbReference>
<evidence type="ECO:0000256" key="4">
    <source>
        <dbReference type="ARBA" id="ARBA00023163"/>
    </source>
</evidence>
<dbReference type="SMART" id="SM00354">
    <property type="entry name" value="HTH_LACI"/>
    <property type="match status" value="1"/>
</dbReference>
<dbReference type="Gene3D" id="1.10.260.40">
    <property type="entry name" value="lambda repressor-like DNA-binding domains"/>
    <property type="match status" value="1"/>
</dbReference>
<dbReference type="Proteomes" id="UP000276888">
    <property type="component" value="Chromosome"/>
</dbReference>
<evidence type="ECO:0000313" key="7">
    <source>
        <dbReference type="Proteomes" id="UP000276888"/>
    </source>
</evidence>
<dbReference type="EMBL" id="CP031423">
    <property type="protein sequence ID" value="AZS37532.1"/>
    <property type="molecule type" value="Genomic_DNA"/>
</dbReference>
<reference evidence="6 7" key="1">
    <citation type="submission" date="2018-08" db="EMBL/GenBank/DDBJ databases">
        <title>Microbacterium lemovicicum sp. nov., a bacterium isolated from a natural uranium-rich soil.</title>
        <authorList>
            <person name="ORTET P."/>
        </authorList>
    </citation>
    <scope>NUCLEOTIDE SEQUENCE [LARGE SCALE GENOMIC DNA]</scope>
    <source>
        <strain evidence="6 7">Viu22</strain>
    </source>
</reference>
<name>A0A3Q9IZ28_9MICO</name>
<dbReference type="SUPFAM" id="SSF47413">
    <property type="entry name" value="lambda repressor-like DNA-binding domains"/>
    <property type="match status" value="1"/>
</dbReference>
<dbReference type="PROSITE" id="PS00356">
    <property type="entry name" value="HTH_LACI_1"/>
    <property type="match status" value="1"/>
</dbReference>
<dbReference type="Pfam" id="PF00532">
    <property type="entry name" value="Peripla_BP_1"/>
    <property type="match status" value="1"/>
</dbReference>
<dbReference type="GO" id="GO:0000976">
    <property type="term" value="F:transcription cis-regulatory region binding"/>
    <property type="evidence" value="ECO:0007669"/>
    <property type="project" value="TreeGrafter"/>
</dbReference>
<proteinExistence type="predicted"/>
<dbReference type="InterPro" id="IPR000843">
    <property type="entry name" value="HTH_LacI"/>
</dbReference>
<dbReference type="InterPro" id="IPR010982">
    <property type="entry name" value="Lambda_DNA-bd_dom_sf"/>
</dbReference>
<accession>A0A3Q9IZ28</accession>
<protein>
    <submittedName>
        <fullName evidence="6">Catabolite control protein A</fullName>
    </submittedName>
</protein>
<dbReference type="PANTHER" id="PTHR30146">
    <property type="entry name" value="LACI-RELATED TRANSCRIPTIONAL REPRESSOR"/>
    <property type="match status" value="1"/>
</dbReference>
<organism evidence="6 7">
    <name type="scientific">Microbacterium lemovicicum</name>
    <dbReference type="NCBI Taxonomy" id="1072463"/>
    <lineage>
        <taxon>Bacteria</taxon>
        <taxon>Bacillati</taxon>
        <taxon>Actinomycetota</taxon>
        <taxon>Actinomycetes</taxon>
        <taxon>Micrococcales</taxon>
        <taxon>Microbacteriaceae</taxon>
        <taxon>Microbacterium</taxon>
    </lineage>
</organism>
<evidence type="ECO:0000259" key="5">
    <source>
        <dbReference type="PROSITE" id="PS50932"/>
    </source>
</evidence>
<gene>
    <name evidence="6" type="primary">ccpA_2</name>
    <name evidence="6" type="ORF">CVS47_02169</name>
</gene>
<keyword evidence="7" id="KW-1185">Reference proteome</keyword>
<dbReference type="Gene3D" id="3.40.50.2300">
    <property type="match status" value="2"/>
</dbReference>